<name>A0A1H9R3B8_9SPHI</name>
<reference evidence="1 2" key="1">
    <citation type="submission" date="2016-10" db="EMBL/GenBank/DDBJ databases">
        <authorList>
            <person name="de Groot N.N."/>
        </authorList>
    </citation>
    <scope>NUCLEOTIDE SEQUENCE [LARGE SCALE GENOMIC DNA]</scope>
    <source>
        <strain evidence="1 2">DSM 18610</strain>
    </source>
</reference>
<dbReference type="EMBL" id="FOGG01000013">
    <property type="protein sequence ID" value="SER67117.1"/>
    <property type="molecule type" value="Genomic_DNA"/>
</dbReference>
<dbReference type="Proteomes" id="UP000199572">
    <property type="component" value="Unassembled WGS sequence"/>
</dbReference>
<proteinExistence type="predicted"/>
<sequence length="87" mass="9782">MVGYAISPNGSNMSTTKAIDLHTYDAQKLYHILKEKRNPNVLVIIWPKPLLIEEARAIMAKSLGRWDSDAIDYYSNKTVGDIVLTGF</sequence>
<accession>A0A1H9R3B8</accession>
<gene>
    <name evidence="1" type="ORF">SAMN04488023_113107</name>
</gene>
<organism evidence="1 2">
    <name type="scientific">Pedobacter rhizosphaerae</name>
    <dbReference type="NCBI Taxonomy" id="390241"/>
    <lineage>
        <taxon>Bacteria</taxon>
        <taxon>Pseudomonadati</taxon>
        <taxon>Bacteroidota</taxon>
        <taxon>Sphingobacteriia</taxon>
        <taxon>Sphingobacteriales</taxon>
        <taxon>Sphingobacteriaceae</taxon>
        <taxon>Pedobacter</taxon>
    </lineage>
</organism>
<keyword evidence="2" id="KW-1185">Reference proteome</keyword>
<protein>
    <submittedName>
        <fullName evidence="1">Uncharacterized protein</fullName>
    </submittedName>
</protein>
<evidence type="ECO:0000313" key="2">
    <source>
        <dbReference type="Proteomes" id="UP000199572"/>
    </source>
</evidence>
<dbReference type="AlphaFoldDB" id="A0A1H9R3B8"/>
<evidence type="ECO:0000313" key="1">
    <source>
        <dbReference type="EMBL" id="SER67117.1"/>
    </source>
</evidence>